<accession>A0A090WB83</accession>
<name>A0A090WB83_9FLAO</name>
<dbReference type="RefSeq" id="WP_052415146.1">
    <property type="nucleotide sequence ID" value="NZ_BBNR01000066.1"/>
</dbReference>
<dbReference type="Proteomes" id="UP000029646">
    <property type="component" value="Unassembled WGS sequence"/>
</dbReference>
<dbReference type="EMBL" id="BBNS01000078">
    <property type="protein sequence ID" value="GAL73443.1"/>
    <property type="molecule type" value="Genomic_DNA"/>
</dbReference>
<protein>
    <recommendedName>
        <fullName evidence="5">YdhG-like domain-containing protein</fullName>
    </recommendedName>
</protein>
<dbReference type="EMBL" id="BBNY01000062">
    <property type="protein sequence ID" value="GAL89928.1"/>
    <property type="molecule type" value="Genomic_DNA"/>
</dbReference>
<dbReference type="AlphaFoldDB" id="A0A090WB83"/>
<dbReference type="SUPFAM" id="SSF159888">
    <property type="entry name" value="YdhG-like"/>
    <property type="match status" value="1"/>
</dbReference>
<evidence type="ECO:0000313" key="2">
    <source>
        <dbReference type="EMBL" id="GAL89928.1"/>
    </source>
</evidence>
<organism evidence="1 3">
    <name type="scientific">Jejuia pallidilutea</name>
    <dbReference type="NCBI Taxonomy" id="504487"/>
    <lineage>
        <taxon>Bacteria</taxon>
        <taxon>Pseudomonadati</taxon>
        <taxon>Bacteroidota</taxon>
        <taxon>Flavobacteriia</taxon>
        <taxon>Flavobacteriales</taxon>
        <taxon>Flavobacteriaceae</taxon>
        <taxon>Jejuia</taxon>
    </lineage>
</organism>
<dbReference type="OrthoDB" id="9811812at2"/>
<dbReference type="Proteomes" id="UP000030184">
    <property type="component" value="Unassembled WGS sequence"/>
</dbReference>
<evidence type="ECO:0008006" key="5">
    <source>
        <dbReference type="Google" id="ProtNLM"/>
    </source>
</evidence>
<proteinExistence type="predicted"/>
<sequence>MDKQRKPLSTKKPPIPSKDHKVIEDWMTNRIMPEIKPMIKEIDSLIHNSISNLNYAVKWGNAYYGTNELGWLIEVAAYDVSANIVFLNGADFEC</sequence>
<comment type="caution">
    <text evidence="1">The sequence shown here is derived from an EMBL/GenBank/DDBJ whole genome shotgun (WGS) entry which is preliminary data.</text>
</comment>
<evidence type="ECO:0000313" key="3">
    <source>
        <dbReference type="Proteomes" id="UP000029646"/>
    </source>
</evidence>
<reference evidence="4" key="1">
    <citation type="journal article" date="2014" name="Genome Announc.">
        <title>Draft Genome Sequence of Marine Flavobacterium Jejuia pallidilutea Strain 11shimoA1 and Pigmentation Mutants.</title>
        <authorList>
            <person name="Takatani N."/>
            <person name="Nakanishi M."/>
            <person name="Meirelles P."/>
            <person name="Mino S."/>
            <person name="Suda W."/>
            <person name="Oshima K."/>
            <person name="Hattori M."/>
            <person name="Ohkuma M."/>
            <person name="Hosokawa M."/>
            <person name="Miyashita K."/>
            <person name="Thompson F.L."/>
            <person name="Niwa A."/>
            <person name="Sawabe T."/>
            <person name="Sawabe T."/>
        </authorList>
    </citation>
    <scope>NUCLEOTIDE SEQUENCE [LARGE SCALE GENOMIC DNA]</scope>
    <source>
        <strain evidence="4">JCM 19538</strain>
    </source>
</reference>
<evidence type="ECO:0000313" key="1">
    <source>
        <dbReference type="EMBL" id="GAL73443.1"/>
    </source>
</evidence>
<keyword evidence="4" id="KW-1185">Reference proteome</keyword>
<evidence type="ECO:0000313" key="4">
    <source>
        <dbReference type="Proteomes" id="UP000030184"/>
    </source>
</evidence>
<gene>
    <name evidence="1" type="ORF">JCM19302_2376</name>
    <name evidence="2" type="ORF">JCM19538_1472</name>
</gene>